<dbReference type="InterPro" id="IPR007712">
    <property type="entry name" value="RelE/ParE_toxin"/>
</dbReference>
<evidence type="ECO:0000313" key="5">
    <source>
        <dbReference type="Proteomes" id="UP000031030"/>
    </source>
</evidence>
<dbReference type="STRING" id="1348253.LK09_12810"/>
<evidence type="ECO:0000256" key="3">
    <source>
        <dbReference type="PIRNR" id="PIRNR029218"/>
    </source>
</evidence>
<gene>
    <name evidence="4" type="ORF">LK09_12810</name>
</gene>
<evidence type="ECO:0000256" key="1">
    <source>
        <dbReference type="ARBA" id="ARBA00006226"/>
    </source>
</evidence>
<dbReference type="Proteomes" id="UP000031030">
    <property type="component" value="Unassembled WGS sequence"/>
</dbReference>
<proteinExistence type="inferred from homology"/>
<sequence length="96" mass="11238">MGSYRLTPAARRDLSSIWDFTAERWDEQQAETYVLEIGDAVQRAADRPTRGRAVDDIRPGYRRYAIGSHVIFFVEREHGVDVIRILHQRMDPTRHL</sequence>
<evidence type="ECO:0000313" key="4">
    <source>
        <dbReference type="EMBL" id="KHK97144.1"/>
    </source>
</evidence>
<dbReference type="InterPro" id="IPR051803">
    <property type="entry name" value="TA_system_RelE-like_toxin"/>
</dbReference>
<keyword evidence="2" id="KW-1277">Toxin-antitoxin system</keyword>
<dbReference type="Gene3D" id="3.30.2310.20">
    <property type="entry name" value="RelE-like"/>
    <property type="match status" value="1"/>
</dbReference>
<dbReference type="InterPro" id="IPR028344">
    <property type="entry name" value="ParE1/4"/>
</dbReference>
<dbReference type="PANTHER" id="PTHR33755:SF9">
    <property type="entry name" value="TOXIN PARE1"/>
    <property type="match status" value="1"/>
</dbReference>
<keyword evidence="5" id="KW-1185">Reference proteome</keyword>
<dbReference type="Pfam" id="PF05016">
    <property type="entry name" value="ParE_toxin"/>
    <property type="match status" value="1"/>
</dbReference>
<dbReference type="PIRSF" id="PIRSF029218">
    <property type="entry name" value="ParE"/>
    <property type="match status" value="1"/>
</dbReference>
<accession>A0A0B2A5Y0</accession>
<dbReference type="EMBL" id="JTDK01000011">
    <property type="protein sequence ID" value="KHK97144.1"/>
    <property type="molecule type" value="Genomic_DNA"/>
</dbReference>
<protein>
    <recommendedName>
        <fullName evidence="3">Toxin</fullName>
    </recommendedName>
</protein>
<dbReference type="OrthoDB" id="7173315at2"/>
<comment type="caution">
    <text evidence="4">The sequence shown here is derived from an EMBL/GenBank/DDBJ whole genome shotgun (WGS) entry which is preliminary data.</text>
</comment>
<dbReference type="InterPro" id="IPR035093">
    <property type="entry name" value="RelE/ParE_toxin_dom_sf"/>
</dbReference>
<dbReference type="PANTHER" id="PTHR33755">
    <property type="entry name" value="TOXIN PARE1-RELATED"/>
    <property type="match status" value="1"/>
</dbReference>
<organism evidence="4 5">
    <name type="scientific">Microbacterium mangrovi</name>
    <dbReference type="NCBI Taxonomy" id="1348253"/>
    <lineage>
        <taxon>Bacteria</taxon>
        <taxon>Bacillati</taxon>
        <taxon>Actinomycetota</taxon>
        <taxon>Actinomycetes</taxon>
        <taxon>Micrococcales</taxon>
        <taxon>Microbacteriaceae</taxon>
        <taxon>Microbacterium</taxon>
    </lineage>
</organism>
<name>A0A0B2A5Y0_9MICO</name>
<evidence type="ECO:0000256" key="2">
    <source>
        <dbReference type="ARBA" id="ARBA00022649"/>
    </source>
</evidence>
<reference evidence="4 5" key="1">
    <citation type="submission" date="2014-11" db="EMBL/GenBank/DDBJ databases">
        <title>Genome sequence of Microbacterium mangrovi MUSC 115(T).</title>
        <authorList>
            <person name="Lee L.-H."/>
        </authorList>
    </citation>
    <scope>NUCLEOTIDE SEQUENCE [LARGE SCALE GENOMIC DNA]</scope>
    <source>
        <strain evidence="4 5">MUSC 115</strain>
    </source>
</reference>
<comment type="similarity">
    <text evidence="1 3">Belongs to the RelE toxin family.</text>
</comment>
<dbReference type="AlphaFoldDB" id="A0A0B2A5Y0"/>